<proteinExistence type="inferred from homology"/>
<reference evidence="11" key="1">
    <citation type="journal article" date="2017" name="Appl. Environ. Microbiol.">
        <title>Genomic Analysis of Calderihabitans maritimus KKC1, a Thermophilic, Hydrogenogenic, Carboxydotrophic Bacterium Isolated from Marine Sediment.</title>
        <authorList>
            <person name="Omae K."/>
            <person name="Yoneda Y."/>
            <person name="Fukuyama Y."/>
            <person name="Yoshida T."/>
            <person name="Sako Y."/>
        </authorList>
    </citation>
    <scope>NUCLEOTIDE SEQUENCE [LARGE SCALE GENOMIC DNA]</scope>
    <source>
        <strain evidence="11">KKC1</strain>
    </source>
</reference>
<keyword evidence="6 8" id="KW-0368">Histidine biosynthesis</keyword>
<evidence type="ECO:0000313" key="10">
    <source>
        <dbReference type="EMBL" id="GAW93000.1"/>
    </source>
</evidence>
<comment type="pathway">
    <text evidence="1 8">Amino-acid biosynthesis; L-histidine biosynthesis; L-histidine from 5-phospho-alpha-D-ribose 1-diphosphate: step 8/9.</text>
</comment>
<evidence type="ECO:0000256" key="5">
    <source>
        <dbReference type="ARBA" id="ARBA00022801"/>
    </source>
</evidence>
<gene>
    <name evidence="10" type="ORF">KKC1_21440</name>
</gene>
<evidence type="ECO:0000256" key="1">
    <source>
        <dbReference type="ARBA" id="ARBA00004970"/>
    </source>
</evidence>
<dbReference type="PANTHER" id="PTHR21039">
    <property type="entry name" value="HISTIDINOL PHOSPHATASE-RELATED"/>
    <property type="match status" value="1"/>
</dbReference>
<protein>
    <recommendedName>
        <fullName evidence="3 8">Histidinol-phosphatase</fullName>
        <shortName evidence="8">HolPase</shortName>
        <ecNumber evidence="3 8">3.1.3.15</ecNumber>
    </recommendedName>
</protein>
<name>A0A1Z5HUN7_9FIRM</name>
<dbReference type="CDD" id="cd12110">
    <property type="entry name" value="PHP_HisPPase_Hisj_like"/>
    <property type="match status" value="1"/>
</dbReference>
<dbReference type="RefSeq" id="WP_088554233.1">
    <property type="nucleotide sequence ID" value="NZ_BDGJ01000111.1"/>
</dbReference>
<evidence type="ECO:0000259" key="9">
    <source>
        <dbReference type="Pfam" id="PF02811"/>
    </source>
</evidence>
<evidence type="ECO:0000313" key="11">
    <source>
        <dbReference type="Proteomes" id="UP000197032"/>
    </source>
</evidence>
<feature type="domain" description="PHP" evidence="9">
    <location>
        <begin position="4"/>
        <end position="182"/>
    </location>
</feature>
<dbReference type="NCBIfam" id="TIGR01856">
    <property type="entry name" value="hisJ_fam"/>
    <property type="match status" value="1"/>
</dbReference>
<dbReference type="PANTHER" id="PTHR21039:SF0">
    <property type="entry name" value="HISTIDINOL-PHOSPHATASE"/>
    <property type="match status" value="1"/>
</dbReference>
<dbReference type="AlphaFoldDB" id="A0A1Z5HUN7"/>
<dbReference type="GO" id="GO:0004401">
    <property type="term" value="F:histidinol-phosphatase activity"/>
    <property type="evidence" value="ECO:0007669"/>
    <property type="project" value="UniProtKB-UniRule"/>
</dbReference>
<keyword evidence="5 8" id="KW-0378">Hydrolase</keyword>
<comment type="catalytic activity">
    <reaction evidence="7 8">
        <text>L-histidinol phosphate + H2O = L-histidinol + phosphate</text>
        <dbReference type="Rhea" id="RHEA:14465"/>
        <dbReference type="ChEBI" id="CHEBI:15377"/>
        <dbReference type="ChEBI" id="CHEBI:43474"/>
        <dbReference type="ChEBI" id="CHEBI:57699"/>
        <dbReference type="ChEBI" id="CHEBI:57980"/>
        <dbReference type="EC" id="3.1.3.15"/>
    </reaction>
</comment>
<evidence type="ECO:0000256" key="7">
    <source>
        <dbReference type="ARBA" id="ARBA00049158"/>
    </source>
</evidence>
<dbReference type="InterPro" id="IPR004013">
    <property type="entry name" value="PHP_dom"/>
</dbReference>
<dbReference type="EMBL" id="BDGJ01000111">
    <property type="protein sequence ID" value="GAW93000.1"/>
    <property type="molecule type" value="Genomic_DNA"/>
</dbReference>
<keyword evidence="4 8" id="KW-0028">Amino-acid biosynthesis</keyword>
<dbReference type="InterPro" id="IPR010140">
    <property type="entry name" value="Histidinol_P_phosphatase_HisJ"/>
</dbReference>
<evidence type="ECO:0000256" key="3">
    <source>
        <dbReference type="ARBA" id="ARBA00013085"/>
    </source>
</evidence>
<accession>A0A1Z5HUN7</accession>
<evidence type="ECO:0000256" key="4">
    <source>
        <dbReference type="ARBA" id="ARBA00022605"/>
    </source>
</evidence>
<keyword evidence="11" id="KW-1185">Reference proteome</keyword>
<dbReference type="UniPathway" id="UPA00031">
    <property type="reaction ID" value="UER00013"/>
</dbReference>
<comment type="similarity">
    <text evidence="2 8">Belongs to the PHP hydrolase family. HisK subfamily.</text>
</comment>
<dbReference type="EC" id="3.1.3.15" evidence="3 8"/>
<dbReference type="GO" id="GO:0005737">
    <property type="term" value="C:cytoplasm"/>
    <property type="evidence" value="ECO:0007669"/>
    <property type="project" value="TreeGrafter"/>
</dbReference>
<dbReference type="Gene3D" id="3.20.20.140">
    <property type="entry name" value="Metal-dependent hydrolases"/>
    <property type="match status" value="1"/>
</dbReference>
<dbReference type="OrthoDB" id="9775255at2"/>
<organism evidence="10 11">
    <name type="scientific">Calderihabitans maritimus</name>
    <dbReference type="NCBI Taxonomy" id="1246530"/>
    <lineage>
        <taxon>Bacteria</taxon>
        <taxon>Bacillati</taxon>
        <taxon>Bacillota</taxon>
        <taxon>Clostridia</taxon>
        <taxon>Neomoorellales</taxon>
        <taxon>Calderihabitantaceae</taxon>
        <taxon>Calderihabitans</taxon>
    </lineage>
</organism>
<dbReference type="GO" id="GO:0000105">
    <property type="term" value="P:L-histidine biosynthetic process"/>
    <property type="evidence" value="ECO:0007669"/>
    <property type="project" value="UniProtKB-UniRule"/>
</dbReference>
<dbReference type="NCBIfam" id="NF005596">
    <property type="entry name" value="PRK07328.1"/>
    <property type="match status" value="1"/>
</dbReference>
<dbReference type="Pfam" id="PF02811">
    <property type="entry name" value="PHP"/>
    <property type="match status" value="1"/>
</dbReference>
<evidence type="ECO:0000256" key="8">
    <source>
        <dbReference type="RuleBase" id="RU366003"/>
    </source>
</evidence>
<sequence length="253" mass="29315">MLVDYHVHGMGHGEGSQTLENLSRYLDFAREQGIEEIGFAEHNWYLDQLDFSVFPRLRKVFPEIEVRVGLEIDFRPETAANLAQKLTSLPFDYLIGSVHEIGDWMFDHPDYKDQYAHWDIDELYETYFQLVARMVDSGLYDIVGHLDLIKVFGYRPRQCIKDLVNSLLHRIAKAGMVVEVNTGGLYKPVGEIYPQETILAECFRLNIPVTLGSDAHRAEDVGRDLMRAKALLRKLGYRKLAAFYRRKIYLIDL</sequence>
<dbReference type="SUPFAM" id="SSF89550">
    <property type="entry name" value="PHP domain-like"/>
    <property type="match status" value="1"/>
</dbReference>
<evidence type="ECO:0000256" key="6">
    <source>
        <dbReference type="ARBA" id="ARBA00023102"/>
    </source>
</evidence>
<evidence type="ECO:0000256" key="2">
    <source>
        <dbReference type="ARBA" id="ARBA00009152"/>
    </source>
</evidence>
<dbReference type="InterPro" id="IPR016195">
    <property type="entry name" value="Pol/histidinol_Pase-like"/>
</dbReference>
<dbReference type="Proteomes" id="UP000197032">
    <property type="component" value="Unassembled WGS sequence"/>
</dbReference>
<comment type="caution">
    <text evidence="10">The sequence shown here is derived from an EMBL/GenBank/DDBJ whole genome shotgun (WGS) entry which is preliminary data.</text>
</comment>